<evidence type="ECO:0000313" key="1">
    <source>
        <dbReference type="EMBL" id="KAA9340870.1"/>
    </source>
</evidence>
<dbReference type="InterPro" id="IPR008914">
    <property type="entry name" value="PEBP"/>
</dbReference>
<dbReference type="EMBL" id="VTWT01000002">
    <property type="protein sequence ID" value="KAA9340870.1"/>
    <property type="molecule type" value="Genomic_DNA"/>
</dbReference>
<dbReference type="PANTHER" id="PTHR30289">
    <property type="entry name" value="UNCHARACTERIZED PROTEIN YBCL-RELATED"/>
    <property type="match status" value="1"/>
</dbReference>
<dbReference type="AlphaFoldDB" id="A0A5N1J7T6"/>
<organism evidence="1 2">
    <name type="scientific">Adhaeribacter soli</name>
    <dbReference type="NCBI Taxonomy" id="2607655"/>
    <lineage>
        <taxon>Bacteria</taxon>
        <taxon>Pseudomonadati</taxon>
        <taxon>Bacteroidota</taxon>
        <taxon>Cytophagia</taxon>
        <taxon>Cytophagales</taxon>
        <taxon>Hymenobacteraceae</taxon>
        <taxon>Adhaeribacter</taxon>
    </lineage>
</organism>
<gene>
    <name evidence="1" type="ORF">F0P94_05420</name>
</gene>
<dbReference type="RefSeq" id="WP_150902797.1">
    <property type="nucleotide sequence ID" value="NZ_VTWT01000002.1"/>
</dbReference>
<dbReference type="NCBIfam" id="TIGR00481">
    <property type="entry name" value="YbhB/YbcL family Raf kinase inhibitor-like protein"/>
    <property type="match status" value="1"/>
</dbReference>
<sequence length="150" mass="16833">MNDIQEPYLMLSSPAFTEGQHIPEKYTCDGENVSPLLQIGDIPEGTESLALILEDPDAPHGTFTHWLIWDMPPIHTIMEGEKLGTEGKNDFGQMGYGGPCPPNGTHRYYFRLYALSQKLNLPENTSKEELLKAIEPVKLAKAELMGKYNR</sequence>
<dbReference type="InterPro" id="IPR005247">
    <property type="entry name" value="YbhB_YbcL/LppC-like"/>
</dbReference>
<dbReference type="CDD" id="cd00865">
    <property type="entry name" value="PEBP_bact_arch"/>
    <property type="match status" value="1"/>
</dbReference>
<protein>
    <submittedName>
        <fullName evidence="1">YbhB/YbcL family Raf kinase inhibitor-like protein</fullName>
    </submittedName>
</protein>
<dbReference type="SUPFAM" id="SSF49777">
    <property type="entry name" value="PEBP-like"/>
    <property type="match status" value="1"/>
</dbReference>
<proteinExistence type="predicted"/>
<reference evidence="1 2" key="1">
    <citation type="submission" date="2019-09" db="EMBL/GenBank/DDBJ databases">
        <title>Genome sequence of Adhaeribacter sp. M2.</title>
        <authorList>
            <person name="Srinivasan S."/>
        </authorList>
    </citation>
    <scope>NUCLEOTIDE SEQUENCE [LARGE SCALE GENOMIC DNA]</scope>
    <source>
        <strain evidence="1 2">M2</strain>
    </source>
</reference>
<dbReference type="PANTHER" id="PTHR30289:SF1">
    <property type="entry name" value="PEBP (PHOSPHATIDYLETHANOLAMINE-BINDING PROTEIN) FAMILY PROTEIN"/>
    <property type="match status" value="1"/>
</dbReference>
<comment type="caution">
    <text evidence="1">The sequence shown here is derived from an EMBL/GenBank/DDBJ whole genome shotgun (WGS) entry which is preliminary data.</text>
</comment>
<keyword evidence="2" id="KW-1185">Reference proteome</keyword>
<accession>A0A5N1J7T6</accession>
<evidence type="ECO:0000313" key="2">
    <source>
        <dbReference type="Proteomes" id="UP000326570"/>
    </source>
</evidence>
<dbReference type="Gene3D" id="3.90.280.10">
    <property type="entry name" value="PEBP-like"/>
    <property type="match status" value="1"/>
</dbReference>
<name>A0A5N1J7T6_9BACT</name>
<dbReference type="InterPro" id="IPR036610">
    <property type="entry name" value="PEBP-like_sf"/>
</dbReference>
<dbReference type="Pfam" id="PF01161">
    <property type="entry name" value="PBP"/>
    <property type="match status" value="1"/>
</dbReference>
<dbReference type="Proteomes" id="UP000326570">
    <property type="component" value="Unassembled WGS sequence"/>
</dbReference>